<dbReference type="AlphaFoldDB" id="A0AAV4FTF3"/>
<sequence length="119" mass="13290">MPKHGSWPQPFPQQDGGLPPLIVMRAARATNKAREGRTAAVLDLIKMVRASRIPLRANFSMCSLRDKYKEEDHRNLGKDDGEELEGNRTGVNLAPRRTAEPAGWRALDTASGARWLRES</sequence>
<evidence type="ECO:0000256" key="1">
    <source>
        <dbReference type="SAM" id="MobiDB-lite"/>
    </source>
</evidence>
<protein>
    <submittedName>
        <fullName evidence="2">Uncharacterized protein</fullName>
    </submittedName>
</protein>
<name>A0AAV4FTF3_9GAST</name>
<comment type="caution">
    <text evidence="2">The sequence shown here is derived from an EMBL/GenBank/DDBJ whole genome shotgun (WGS) entry which is preliminary data.</text>
</comment>
<evidence type="ECO:0000313" key="3">
    <source>
        <dbReference type="Proteomes" id="UP000762676"/>
    </source>
</evidence>
<evidence type="ECO:0000313" key="2">
    <source>
        <dbReference type="EMBL" id="GFR76732.1"/>
    </source>
</evidence>
<proteinExistence type="predicted"/>
<reference evidence="2 3" key="1">
    <citation type="journal article" date="2021" name="Elife">
        <title>Chloroplast acquisition without the gene transfer in kleptoplastic sea slugs, Plakobranchus ocellatus.</title>
        <authorList>
            <person name="Maeda T."/>
            <person name="Takahashi S."/>
            <person name="Yoshida T."/>
            <person name="Shimamura S."/>
            <person name="Takaki Y."/>
            <person name="Nagai Y."/>
            <person name="Toyoda A."/>
            <person name="Suzuki Y."/>
            <person name="Arimoto A."/>
            <person name="Ishii H."/>
            <person name="Satoh N."/>
            <person name="Nishiyama T."/>
            <person name="Hasebe M."/>
            <person name="Maruyama T."/>
            <person name="Minagawa J."/>
            <person name="Obokata J."/>
            <person name="Shigenobu S."/>
        </authorList>
    </citation>
    <scope>NUCLEOTIDE SEQUENCE [LARGE SCALE GENOMIC DNA]</scope>
</reference>
<dbReference type="EMBL" id="BMAT01011649">
    <property type="protein sequence ID" value="GFR76732.1"/>
    <property type="molecule type" value="Genomic_DNA"/>
</dbReference>
<organism evidence="2 3">
    <name type="scientific">Elysia marginata</name>
    <dbReference type="NCBI Taxonomy" id="1093978"/>
    <lineage>
        <taxon>Eukaryota</taxon>
        <taxon>Metazoa</taxon>
        <taxon>Spiralia</taxon>
        <taxon>Lophotrochozoa</taxon>
        <taxon>Mollusca</taxon>
        <taxon>Gastropoda</taxon>
        <taxon>Heterobranchia</taxon>
        <taxon>Euthyneura</taxon>
        <taxon>Panpulmonata</taxon>
        <taxon>Sacoglossa</taxon>
        <taxon>Placobranchoidea</taxon>
        <taxon>Plakobranchidae</taxon>
        <taxon>Elysia</taxon>
    </lineage>
</organism>
<dbReference type="Proteomes" id="UP000762676">
    <property type="component" value="Unassembled WGS sequence"/>
</dbReference>
<feature type="region of interest" description="Disordered" evidence="1">
    <location>
        <begin position="72"/>
        <end position="100"/>
    </location>
</feature>
<gene>
    <name evidence="2" type="ORF">ElyMa_005808700</name>
</gene>
<accession>A0AAV4FTF3</accession>
<keyword evidence="3" id="KW-1185">Reference proteome</keyword>